<accession>A0A6P4IUF1</accession>
<feature type="compositionally biased region" description="Basic and acidic residues" evidence="1">
    <location>
        <begin position="91"/>
        <end position="106"/>
    </location>
</feature>
<feature type="compositionally biased region" description="Polar residues" evidence="1">
    <location>
        <begin position="190"/>
        <end position="201"/>
    </location>
</feature>
<dbReference type="AlphaFoldDB" id="A0A6P4IUF1"/>
<dbReference type="OrthoDB" id="5981048at2759"/>
<keyword evidence="3" id="KW-1185">Reference proteome</keyword>
<organism evidence="3 4">
    <name type="scientific">Drosophila kikkawai</name>
    <name type="common">Fruit fly</name>
    <dbReference type="NCBI Taxonomy" id="30033"/>
    <lineage>
        <taxon>Eukaryota</taxon>
        <taxon>Metazoa</taxon>
        <taxon>Ecdysozoa</taxon>
        <taxon>Arthropoda</taxon>
        <taxon>Hexapoda</taxon>
        <taxon>Insecta</taxon>
        <taxon>Pterygota</taxon>
        <taxon>Neoptera</taxon>
        <taxon>Endopterygota</taxon>
        <taxon>Diptera</taxon>
        <taxon>Brachycera</taxon>
        <taxon>Muscomorpha</taxon>
        <taxon>Ephydroidea</taxon>
        <taxon>Drosophilidae</taxon>
        <taxon>Drosophila</taxon>
        <taxon>Sophophora</taxon>
    </lineage>
</organism>
<proteinExistence type="predicted"/>
<feature type="compositionally biased region" description="Basic and acidic residues" evidence="1">
    <location>
        <begin position="153"/>
        <end position="163"/>
    </location>
</feature>
<protein>
    <submittedName>
        <fullName evidence="4">Uncharacterized protein C16orf96 homolog</fullName>
    </submittedName>
</protein>
<feature type="compositionally biased region" description="Acidic residues" evidence="1">
    <location>
        <begin position="107"/>
        <end position="118"/>
    </location>
</feature>
<dbReference type="PANTHER" id="PTHR47080">
    <property type="entry name" value="CHROMOSOME 16 OPEN READING FRAME 96"/>
    <property type="match status" value="1"/>
</dbReference>
<evidence type="ECO:0000313" key="3">
    <source>
        <dbReference type="Proteomes" id="UP001652661"/>
    </source>
</evidence>
<gene>
    <name evidence="4" type="primary">LOC108078002</name>
</gene>
<feature type="domain" description="DUF4795" evidence="2">
    <location>
        <begin position="386"/>
        <end position="574"/>
    </location>
</feature>
<reference evidence="3" key="1">
    <citation type="submission" date="2025-05" db="UniProtKB">
        <authorList>
            <consortium name="RefSeq"/>
        </authorList>
    </citation>
    <scope>NUCLEOTIDE SEQUENCE [LARGE SCALE GENOMIC DNA]</scope>
    <source>
        <strain evidence="3">14028-0561.14</strain>
    </source>
</reference>
<feature type="region of interest" description="Disordered" evidence="1">
    <location>
        <begin position="67"/>
        <end position="205"/>
    </location>
</feature>
<sequence>MFFTYKELIDLAIGSPESGHVNFYALQVLLTCFAQRLAVLDKVVEVQSGFLPEKDLEFRLFAGADAEGEEPKEQAGEEPAEPVEIPPVEETPVKEEPAEEVPVKEEPAEEAPVEEAPVDEAPVKEEPAEEAPDEKAPSENPPAEEAPPATAEVKAEDENHPDKTDDEDTQTLPTPADTQETEADGARVPQITSPGSVVSTRSSHRKMASTIDATVITRLEKRVSLIEMNREKTSMDMELLMNHLKAQLKLTIEQVNNVAHILIDRRRDPKRIKIVRLFAKQLKALTETGGSREVSVSWSSDELEGGPYEEEGLIEDDILEEDYSMLSQPTPPQPEDDLLADMPLGMERMHNDVVYLKSQVCALTNKVNELAAAMVKQDCQIFLGKFEELQRAIQDLHVFQTSTKEITSNTLKILNGAVKQIENLQSSALLLEERKCDRLEMELLMAEKVNFQQLATKVSLQHLEEHKFTLEQMFCEVRHVVSENERNILQIIDNLRMTLGIDAMEVGLKDFRQMIEKRVGMIADALQRYMEMTNDDCAAAAGRVKVLQDLACLSCDSTCLMRTVERQKLPSFPTAKGSVGQAPIVAYDIGQIRGTGVMGYYRKDEFPCSPHAWTKGTSRIPLPKCNPRHAGGVHTIHTAEEHMQKVVLSKRNSGWS</sequence>
<dbReference type="PANTHER" id="PTHR47080:SF1">
    <property type="entry name" value="CHROMOSOME 16 OPEN READING FRAME 96"/>
    <property type="match status" value="1"/>
</dbReference>
<evidence type="ECO:0000259" key="2">
    <source>
        <dbReference type="Pfam" id="PF16043"/>
    </source>
</evidence>
<dbReference type="RefSeq" id="XP_017027044.1">
    <property type="nucleotide sequence ID" value="XM_017171555.3"/>
</dbReference>
<dbReference type="Proteomes" id="UP001652661">
    <property type="component" value="Chromosome 2R"/>
</dbReference>
<reference evidence="4" key="2">
    <citation type="submission" date="2025-08" db="UniProtKB">
        <authorList>
            <consortium name="RefSeq"/>
        </authorList>
    </citation>
    <scope>IDENTIFICATION</scope>
    <source>
        <strain evidence="4">14028-0561.14</strain>
        <tissue evidence="4">Whole fly</tissue>
    </source>
</reference>
<dbReference type="GeneID" id="108078002"/>
<evidence type="ECO:0000256" key="1">
    <source>
        <dbReference type="SAM" id="MobiDB-lite"/>
    </source>
</evidence>
<name>A0A6P4IUF1_DROKI</name>
<evidence type="ECO:0000313" key="4">
    <source>
        <dbReference type="RefSeq" id="XP_017027044.1"/>
    </source>
</evidence>
<dbReference type="InterPro" id="IPR032013">
    <property type="entry name" value="DUF4795"/>
</dbReference>
<dbReference type="Pfam" id="PF16043">
    <property type="entry name" value="DUF4795"/>
    <property type="match status" value="1"/>
</dbReference>
<feature type="compositionally biased region" description="Low complexity" evidence="1">
    <location>
        <begin position="141"/>
        <end position="152"/>
    </location>
</feature>